<feature type="compositionally biased region" description="Basic and acidic residues" evidence="2">
    <location>
        <begin position="1"/>
        <end position="11"/>
    </location>
</feature>
<keyword evidence="4" id="KW-1185">Reference proteome</keyword>
<comment type="caution">
    <text evidence="3">The sequence shown here is derived from an EMBL/GenBank/DDBJ whole genome shotgun (WGS) entry which is preliminary data.</text>
</comment>
<dbReference type="InterPro" id="IPR036529">
    <property type="entry name" value="KIX_dom_sf"/>
</dbReference>
<feature type="compositionally biased region" description="Acidic residues" evidence="2">
    <location>
        <begin position="143"/>
        <end position="159"/>
    </location>
</feature>
<name>A0AA36CMT4_9BILA</name>
<evidence type="ECO:0000313" key="4">
    <source>
        <dbReference type="Proteomes" id="UP001177023"/>
    </source>
</evidence>
<evidence type="ECO:0000256" key="1">
    <source>
        <dbReference type="ARBA" id="ARBA00023242"/>
    </source>
</evidence>
<sequence>MEIGNEEEKPKMPKNSRRLLCPDTSELPEEVPEGQQLDEVGSEEMEPASTAPKRRGRPPRKAAESAEDTEPATRRNGRTSRSRSSTSGVKATATVPTTRRSARLKDTEEPASEEHDEDAGQAGEDEHAEEADQPGPSSAPVQQDEEDDEDEEDDDDPLDLDEQCMAHKECALTKDMMKHWRTCVNGCFICNEPHQAHVLRLDENNYPPPDGQRKVEKPWHRPHGPGVRNNVVYGYTKVIFPPNPQIQHKYVIEEAKLAWAEEEAIYRTADTLEQYKEMVQPRMDALAARGR</sequence>
<proteinExistence type="predicted"/>
<evidence type="ECO:0000256" key="2">
    <source>
        <dbReference type="SAM" id="MobiDB-lite"/>
    </source>
</evidence>
<protein>
    <submittedName>
        <fullName evidence="3">Uncharacterized protein</fullName>
    </submittedName>
</protein>
<dbReference type="GO" id="GO:0003712">
    <property type="term" value="F:transcription coregulator activity"/>
    <property type="evidence" value="ECO:0007669"/>
    <property type="project" value="InterPro"/>
</dbReference>
<feature type="non-terminal residue" evidence="3">
    <location>
        <position position="291"/>
    </location>
</feature>
<reference evidence="3" key="1">
    <citation type="submission" date="2023-06" db="EMBL/GenBank/DDBJ databases">
        <authorList>
            <person name="Delattre M."/>
        </authorList>
    </citation>
    <scope>NUCLEOTIDE SEQUENCE</scope>
    <source>
        <strain evidence="3">AF72</strain>
    </source>
</reference>
<dbReference type="Proteomes" id="UP001177023">
    <property type="component" value="Unassembled WGS sequence"/>
</dbReference>
<dbReference type="AlphaFoldDB" id="A0AA36CMT4"/>
<dbReference type="Gene3D" id="1.10.246.20">
    <property type="entry name" value="Coactivator CBP, KIX domain"/>
    <property type="match status" value="1"/>
</dbReference>
<dbReference type="EMBL" id="CATQJA010002552">
    <property type="protein sequence ID" value="CAJ0571250.1"/>
    <property type="molecule type" value="Genomic_DNA"/>
</dbReference>
<accession>A0AA36CMT4</accession>
<organism evidence="3 4">
    <name type="scientific">Mesorhabditis spiculigera</name>
    <dbReference type="NCBI Taxonomy" id="96644"/>
    <lineage>
        <taxon>Eukaryota</taxon>
        <taxon>Metazoa</taxon>
        <taxon>Ecdysozoa</taxon>
        <taxon>Nematoda</taxon>
        <taxon>Chromadorea</taxon>
        <taxon>Rhabditida</taxon>
        <taxon>Rhabditina</taxon>
        <taxon>Rhabditomorpha</taxon>
        <taxon>Rhabditoidea</taxon>
        <taxon>Rhabditidae</taxon>
        <taxon>Mesorhabditinae</taxon>
        <taxon>Mesorhabditis</taxon>
    </lineage>
</organism>
<gene>
    <name evidence="3" type="ORF">MSPICULIGERA_LOCUS9664</name>
</gene>
<keyword evidence="1" id="KW-0539">Nucleus</keyword>
<dbReference type="GO" id="GO:0006355">
    <property type="term" value="P:regulation of DNA-templated transcription"/>
    <property type="evidence" value="ECO:0007669"/>
    <property type="project" value="InterPro"/>
</dbReference>
<feature type="compositionally biased region" description="Acidic residues" evidence="2">
    <location>
        <begin position="109"/>
        <end position="119"/>
    </location>
</feature>
<feature type="region of interest" description="Disordered" evidence="2">
    <location>
        <begin position="1"/>
        <end position="159"/>
    </location>
</feature>
<evidence type="ECO:0000313" key="3">
    <source>
        <dbReference type="EMBL" id="CAJ0571250.1"/>
    </source>
</evidence>